<feature type="domain" description="HTH iclR-type" evidence="5">
    <location>
        <begin position="26"/>
        <end position="88"/>
    </location>
</feature>
<dbReference type="SMART" id="SM00346">
    <property type="entry name" value="HTH_ICLR"/>
    <property type="match status" value="1"/>
</dbReference>
<dbReference type="KEGG" id="bok:DM82_4905"/>
<dbReference type="PROSITE" id="PS51077">
    <property type="entry name" value="HTH_ICLR"/>
    <property type="match status" value="1"/>
</dbReference>
<evidence type="ECO:0000256" key="2">
    <source>
        <dbReference type="ARBA" id="ARBA00023125"/>
    </source>
</evidence>
<dbReference type="Gene3D" id="1.10.10.10">
    <property type="entry name" value="Winged helix-like DNA-binding domain superfamily/Winged helix DNA-binding domain"/>
    <property type="match status" value="1"/>
</dbReference>
<keyword evidence="3" id="KW-0804">Transcription</keyword>
<protein>
    <submittedName>
        <fullName evidence="7">Bacterial transcriptional regulator family protein</fullName>
    </submittedName>
</protein>
<dbReference type="PANTHER" id="PTHR30136">
    <property type="entry name" value="HELIX-TURN-HELIX TRANSCRIPTIONAL REGULATOR, ICLR FAMILY"/>
    <property type="match status" value="1"/>
</dbReference>
<dbReference type="Pfam" id="PF09339">
    <property type="entry name" value="HTH_IclR"/>
    <property type="match status" value="1"/>
</dbReference>
<name>A0AAI8B9E4_9BURK</name>
<dbReference type="InterPro" id="IPR050707">
    <property type="entry name" value="HTH_MetabolicPath_Reg"/>
</dbReference>
<evidence type="ECO:0000259" key="5">
    <source>
        <dbReference type="PROSITE" id="PS51077"/>
    </source>
</evidence>
<sequence length="274" mass="30055">MSTLKARPAGHADEPQDFDDADRYRAPALDKGLDILELLSEQKEGLTRTEITKELGRNASEIYRMLERLVARQYVIRSPGGDRYTLSLKLFALSHRHPPMHRLIAEALPPMQRFADEAEQSCHLSVYDRGNLLVIAQVDGPGIWGISVKLGSRVGLVDTASGQALLAFQSSEQRAHMLAEHTKVKGEQPLAARNLDVCLDAIRAAGHVQQDSRQMFGVTDITYPIVGPAGQAIAVLTCPYIRRIDAYVAPSLDDVVERLSATAAGLSMFRETAA</sequence>
<evidence type="ECO:0000256" key="3">
    <source>
        <dbReference type="ARBA" id="ARBA00023163"/>
    </source>
</evidence>
<keyword evidence="1" id="KW-0805">Transcription regulation</keyword>
<dbReference type="InterPro" id="IPR036388">
    <property type="entry name" value="WH-like_DNA-bd_sf"/>
</dbReference>
<dbReference type="RefSeq" id="WP_010108592.1">
    <property type="nucleotide sequence ID" value="NZ_CP008727.1"/>
</dbReference>
<evidence type="ECO:0000313" key="7">
    <source>
        <dbReference type="EMBL" id="AIO68613.1"/>
    </source>
</evidence>
<dbReference type="InterPro" id="IPR036390">
    <property type="entry name" value="WH_DNA-bd_sf"/>
</dbReference>
<feature type="domain" description="IclR-ED" evidence="6">
    <location>
        <begin position="89"/>
        <end position="274"/>
    </location>
</feature>
<feature type="region of interest" description="Disordered" evidence="4">
    <location>
        <begin position="1"/>
        <end position="23"/>
    </location>
</feature>
<organism evidence="7 8">
    <name type="scientific">Burkholderia oklahomensis</name>
    <dbReference type="NCBI Taxonomy" id="342113"/>
    <lineage>
        <taxon>Bacteria</taxon>
        <taxon>Pseudomonadati</taxon>
        <taxon>Pseudomonadota</taxon>
        <taxon>Betaproteobacteria</taxon>
        <taxon>Burkholderiales</taxon>
        <taxon>Burkholderiaceae</taxon>
        <taxon>Burkholderia</taxon>
        <taxon>pseudomallei group</taxon>
    </lineage>
</organism>
<dbReference type="InterPro" id="IPR005471">
    <property type="entry name" value="Tscrpt_reg_IclR_N"/>
</dbReference>
<evidence type="ECO:0000313" key="8">
    <source>
        <dbReference type="Proteomes" id="UP000029424"/>
    </source>
</evidence>
<keyword evidence="8" id="KW-1185">Reference proteome</keyword>
<dbReference type="Pfam" id="PF01614">
    <property type="entry name" value="IclR_C"/>
    <property type="match status" value="1"/>
</dbReference>
<evidence type="ECO:0000256" key="1">
    <source>
        <dbReference type="ARBA" id="ARBA00023015"/>
    </source>
</evidence>
<evidence type="ECO:0000256" key="4">
    <source>
        <dbReference type="SAM" id="MobiDB-lite"/>
    </source>
</evidence>
<dbReference type="PANTHER" id="PTHR30136:SF7">
    <property type="entry name" value="HTH-TYPE TRANSCRIPTIONAL REGULATOR KDGR-RELATED"/>
    <property type="match status" value="1"/>
</dbReference>
<accession>A0AAI8B9E4</accession>
<reference evidence="7 8" key="1">
    <citation type="submission" date="2014-06" db="EMBL/GenBank/DDBJ databases">
        <authorList>
            <person name="Bishop-Lilly K.A."/>
            <person name="Broomall S.M."/>
            <person name="Chain P.S."/>
            <person name="Chertkov O."/>
            <person name="Coyne S.R."/>
            <person name="Daligault H.E."/>
            <person name="Davenport K.W."/>
            <person name="Erkkila T."/>
            <person name="Frey K.G."/>
            <person name="Gibbons H.S."/>
            <person name="Gu W."/>
            <person name="Jaissle J."/>
            <person name="Johnson S.L."/>
            <person name="Koroleva G.I."/>
            <person name="Ladner J.T."/>
            <person name="Lo C.-C."/>
            <person name="Minogue T.D."/>
            <person name="Munk C."/>
            <person name="Palacios G.F."/>
            <person name="Redden C.L."/>
            <person name="Rosenzweig C.N."/>
            <person name="Scholz M.B."/>
            <person name="Teshima H."/>
            <person name="Xu Y."/>
        </authorList>
    </citation>
    <scope>NUCLEOTIDE SEQUENCE [LARGE SCALE GENOMIC DNA]</scope>
    <source>
        <strain evidence="7 8">EO147</strain>
    </source>
</reference>
<dbReference type="InterPro" id="IPR014757">
    <property type="entry name" value="Tscrpt_reg_IclR_C"/>
</dbReference>
<dbReference type="SUPFAM" id="SSF55781">
    <property type="entry name" value="GAF domain-like"/>
    <property type="match status" value="1"/>
</dbReference>
<dbReference type="InterPro" id="IPR029016">
    <property type="entry name" value="GAF-like_dom_sf"/>
</dbReference>
<dbReference type="GO" id="GO:0045892">
    <property type="term" value="P:negative regulation of DNA-templated transcription"/>
    <property type="evidence" value="ECO:0007669"/>
    <property type="project" value="TreeGrafter"/>
</dbReference>
<dbReference type="Proteomes" id="UP000029424">
    <property type="component" value="Chromosome 2"/>
</dbReference>
<dbReference type="EMBL" id="CP008727">
    <property type="protein sequence ID" value="AIO68613.1"/>
    <property type="molecule type" value="Genomic_DNA"/>
</dbReference>
<dbReference type="SUPFAM" id="SSF46785">
    <property type="entry name" value="Winged helix' DNA-binding domain"/>
    <property type="match status" value="1"/>
</dbReference>
<gene>
    <name evidence="7" type="ORF">DM82_4905</name>
</gene>
<evidence type="ECO:0000259" key="6">
    <source>
        <dbReference type="PROSITE" id="PS51078"/>
    </source>
</evidence>
<dbReference type="GO" id="GO:0003700">
    <property type="term" value="F:DNA-binding transcription factor activity"/>
    <property type="evidence" value="ECO:0007669"/>
    <property type="project" value="TreeGrafter"/>
</dbReference>
<proteinExistence type="predicted"/>
<dbReference type="GO" id="GO:0003677">
    <property type="term" value="F:DNA binding"/>
    <property type="evidence" value="ECO:0007669"/>
    <property type="project" value="UniProtKB-KW"/>
</dbReference>
<dbReference type="PROSITE" id="PS51078">
    <property type="entry name" value="ICLR_ED"/>
    <property type="match status" value="1"/>
</dbReference>
<keyword evidence="2" id="KW-0238">DNA-binding</keyword>
<dbReference type="Gene3D" id="3.30.450.40">
    <property type="match status" value="1"/>
</dbReference>
<dbReference type="AlphaFoldDB" id="A0AAI8B9E4"/>